<sequence>MLSPVLNIPRNSRVVSRPSWIPCRDWSRLVGPIATPVVIYKTNEKLEAQFRRAVGLHIIPTTLQTRHDLGDIFKRATILSKDRLRLPPIEPYA</sequence>
<dbReference type="Proteomes" id="UP000748531">
    <property type="component" value="Unassembled WGS sequence"/>
</dbReference>
<dbReference type="EMBL" id="LUCH01002958">
    <property type="protein sequence ID" value="KAF5400726.1"/>
    <property type="molecule type" value="Genomic_DNA"/>
</dbReference>
<gene>
    <name evidence="1" type="ORF">PHET_06061</name>
</gene>
<name>A0A8J4TGD8_9TREM</name>
<dbReference type="AlphaFoldDB" id="A0A8J4TGD8"/>
<reference evidence="1" key="1">
    <citation type="submission" date="2019-05" db="EMBL/GenBank/DDBJ databases">
        <title>Annotation for the trematode Paragonimus heterotremus.</title>
        <authorList>
            <person name="Choi Y.-J."/>
        </authorList>
    </citation>
    <scope>NUCLEOTIDE SEQUENCE</scope>
    <source>
        <strain evidence="1">LC</strain>
    </source>
</reference>
<organism evidence="1 2">
    <name type="scientific">Paragonimus heterotremus</name>
    <dbReference type="NCBI Taxonomy" id="100268"/>
    <lineage>
        <taxon>Eukaryota</taxon>
        <taxon>Metazoa</taxon>
        <taxon>Spiralia</taxon>
        <taxon>Lophotrochozoa</taxon>
        <taxon>Platyhelminthes</taxon>
        <taxon>Trematoda</taxon>
        <taxon>Digenea</taxon>
        <taxon>Plagiorchiida</taxon>
        <taxon>Troglotremata</taxon>
        <taxon>Troglotrematidae</taxon>
        <taxon>Paragonimus</taxon>
    </lineage>
</organism>
<proteinExistence type="predicted"/>
<protein>
    <submittedName>
        <fullName evidence="1">Uncharacterized protein</fullName>
    </submittedName>
</protein>
<dbReference type="OrthoDB" id="10385474at2759"/>
<evidence type="ECO:0000313" key="2">
    <source>
        <dbReference type="Proteomes" id="UP000748531"/>
    </source>
</evidence>
<comment type="caution">
    <text evidence="1">The sequence shown here is derived from an EMBL/GenBank/DDBJ whole genome shotgun (WGS) entry which is preliminary data.</text>
</comment>
<accession>A0A8J4TGD8</accession>
<evidence type="ECO:0000313" key="1">
    <source>
        <dbReference type="EMBL" id="KAF5400726.1"/>
    </source>
</evidence>
<keyword evidence="2" id="KW-1185">Reference proteome</keyword>